<keyword evidence="2" id="KW-1185">Reference proteome</keyword>
<comment type="caution">
    <text evidence="1">The sequence shown here is derived from an EMBL/GenBank/DDBJ whole genome shotgun (WGS) entry which is preliminary data.</text>
</comment>
<dbReference type="OrthoDB" id="7432003at2759"/>
<gene>
    <name evidence="1" type="ORF">PAPOLLO_LOCUS18436</name>
</gene>
<evidence type="ECO:0000313" key="2">
    <source>
        <dbReference type="Proteomes" id="UP000691718"/>
    </source>
</evidence>
<evidence type="ECO:0000313" key="1">
    <source>
        <dbReference type="EMBL" id="CAG5025647.1"/>
    </source>
</evidence>
<sequence length="129" mass="14982">MPTQPTLNPKQLRHLKEIQVLNSVCSSFRLLKRAQTQVDANRQPINTLLNELGRGELVLQDTEYETILALIKFLENFKKFVDILSSETQPTMNMILVFRSEVKRLLEEANDDEPLVNITCLRVWNPDFL</sequence>
<dbReference type="AlphaFoldDB" id="A0A8S3XKG6"/>
<accession>A0A8S3XKG6</accession>
<name>A0A8S3XKG6_PARAO</name>
<protein>
    <submittedName>
        <fullName evidence="1">(apollo) hypothetical protein</fullName>
    </submittedName>
</protein>
<proteinExistence type="predicted"/>
<dbReference type="Proteomes" id="UP000691718">
    <property type="component" value="Unassembled WGS sequence"/>
</dbReference>
<dbReference type="EMBL" id="CAJQZP010001172">
    <property type="protein sequence ID" value="CAG5025647.1"/>
    <property type="molecule type" value="Genomic_DNA"/>
</dbReference>
<reference evidence="1" key="1">
    <citation type="submission" date="2021-04" db="EMBL/GenBank/DDBJ databases">
        <authorList>
            <person name="Tunstrom K."/>
        </authorList>
    </citation>
    <scope>NUCLEOTIDE SEQUENCE</scope>
</reference>
<organism evidence="1 2">
    <name type="scientific">Parnassius apollo</name>
    <name type="common">Apollo butterfly</name>
    <name type="synonym">Papilio apollo</name>
    <dbReference type="NCBI Taxonomy" id="110799"/>
    <lineage>
        <taxon>Eukaryota</taxon>
        <taxon>Metazoa</taxon>
        <taxon>Ecdysozoa</taxon>
        <taxon>Arthropoda</taxon>
        <taxon>Hexapoda</taxon>
        <taxon>Insecta</taxon>
        <taxon>Pterygota</taxon>
        <taxon>Neoptera</taxon>
        <taxon>Endopterygota</taxon>
        <taxon>Lepidoptera</taxon>
        <taxon>Glossata</taxon>
        <taxon>Ditrysia</taxon>
        <taxon>Papilionoidea</taxon>
        <taxon>Papilionidae</taxon>
        <taxon>Parnassiinae</taxon>
        <taxon>Parnassini</taxon>
        <taxon>Parnassius</taxon>
        <taxon>Parnassius</taxon>
    </lineage>
</organism>